<evidence type="ECO:0000256" key="4">
    <source>
        <dbReference type="SAM" id="MobiDB-lite"/>
    </source>
</evidence>
<protein>
    <submittedName>
        <fullName evidence="6">Heat shock protein Hsp70</fullName>
    </submittedName>
</protein>
<feature type="compositionally biased region" description="Low complexity" evidence="4">
    <location>
        <begin position="534"/>
        <end position="556"/>
    </location>
</feature>
<evidence type="ECO:0000313" key="6">
    <source>
        <dbReference type="EMBL" id="CCH85518.1"/>
    </source>
</evidence>
<gene>
    <name evidence="6" type="ordered locus">MODMU_0046</name>
</gene>
<evidence type="ECO:0000256" key="3">
    <source>
        <dbReference type="ARBA" id="ARBA00023186"/>
    </source>
</evidence>
<dbReference type="SUPFAM" id="SSF53067">
    <property type="entry name" value="Actin-like ATPase domain"/>
    <property type="match status" value="2"/>
</dbReference>
<keyword evidence="3" id="KW-0143">Chaperone</keyword>
<feature type="compositionally biased region" description="Low complexity" evidence="4">
    <location>
        <begin position="596"/>
        <end position="624"/>
    </location>
</feature>
<keyword evidence="1" id="KW-0547">Nucleotide-binding</keyword>
<dbReference type="PANTHER" id="PTHR42749">
    <property type="entry name" value="CELL SHAPE-DETERMINING PROTEIN MREB"/>
    <property type="match status" value="1"/>
</dbReference>
<organism evidence="6 7">
    <name type="scientific">Modestobacter italicus (strain DSM 44449 / CECT 9708 / BC 501)</name>
    <dbReference type="NCBI Taxonomy" id="2732864"/>
    <lineage>
        <taxon>Bacteria</taxon>
        <taxon>Bacillati</taxon>
        <taxon>Actinomycetota</taxon>
        <taxon>Actinomycetes</taxon>
        <taxon>Geodermatophilales</taxon>
        <taxon>Geodermatophilaceae</taxon>
        <taxon>Modestobacter</taxon>
    </lineage>
</organism>
<dbReference type="GO" id="GO:0140662">
    <property type="term" value="F:ATP-dependent protein folding chaperone"/>
    <property type="evidence" value="ECO:0007669"/>
    <property type="project" value="InterPro"/>
</dbReference>
<evidence type="ECO:0000256" key="2">
    <source>
        <dbReference type="ARBA" id="ARBA00022840"/>
    </source>
</evidence>
<dbReference type="Proteomes" id="UP000006461">
    <property type="component" value="Chromosome"/>
</dbReference>
<feature type="compositionally biased region" description="Low complexity" evidence="4">
    <location>
        <begin position="566"/>
        <end position="580"/>
    </location>
</feature>
<keyword evidence="5" id="KW-0472">Membrane</keyword>
<dbReference type="OrthoDB" id="9766019at2"/>
<keyword evidence="6" id="KW-0346">Stress response</keyword>
<dbReference type="EMBL" id="FO203431">
    <property type="protein sequence ID" value="CCH85518.1"/>
    <property type="molecule type" value="Genomic_DNA"/>
</dbReference>
<dbReference type="eggNOG" id="COG0443">
    <property type="taxonomic scope" value="Bacteria"/>
</dbReference>
<dbReference type="KEGG" id="mmar:MODMU_0046"/>
<evidence type="ECO:0000256" key="5">
    <source>
        <dbReference type="SAM" id="Phobius"/>
    </source>
</evidence>
<dbReference type="Pfam" id="PF00012">
    <property type="entry name" value="HSP70"/>
    <property type="match status" value="1"/>
</dbReference>
<dbReference type="OMA" id="SYNEDGP"/>
<feature type="compositionally biased region" description="Low complexity" evidence="4">
    <location>
        <begin position="365"/>
        <end position="381"/>
    </location>
</feature>
<feature type="compositionally biased region" description="Low complexity" evidence="4">
    <location>
        <begin position="468"/>
        <end position="500"/>
    </location>
</feature>
<feature type="transmembrane region" description="Helical" evidence="5">
    <location>
        <begin position="400"/>
        <end position="422"/>
    </location>
</feature>
<dbReference type="AlphaFoldDB" id="I4EQ55"/>
<keyword evidence="5" id="KW-1133">Transmembrane helix</keyword>
<dbReference type="InterPro" id="IPR013126">
    <property type="entry name" value="Hsp_70_fam"/>
</dbReference>
<feature type="region of interest" description="Disordered" evidence="4">
    <location>
        <begin position="365"/>
        <end position="393"/>
    </location>
</feature>
<dbReference type="HOGENOM" id="CLU_389655_0_0_11"/>
<keyword evidence="7" id="KW-1185">Reference proteome</keyword>
<keyword evidence="5" id="KW-0812">Transmembrane</keyword>
<evidence type="ECO:0000313" key="7">
    <source>
        <dbReference type="Proteomes" id="UP000006461"/>
    </source>
</evidence>
<feature type="compositionally biased region" description="Pro residues" evidence="4">
    <location>
        <begin position="581"/>
        <end position="595"/>
    </location>
</feature>
<dbReference type="GO" id="GO:0005524">
    <property type="term" value="F:ATP binding"/>
    <property type="evidence" value="ECO:0007669"/>
    <property type="project" value="UniProtKB-KW"/>
</dbReference>
<dbReference type="STRING" id="477641.MODMU_0046"/>
<feature type="compositionally biased region" description="Low complexity" evidence="4">
    <location>
        <begin position="425"/>
        <end position="448"/>
    </location>
</feature>
<feature type="region of interest" description="Disordered" evidence="4">
    <location>
        <begin position="518"/>
        <end position="624"/>
    </location>
</feature>
<proteinExistence type="predicted"/>
<dbReference type="Gene3D" id="3.30.420.40">
    <property type="match status" value="2"/>
</dbReference>
<sequence length="624" mass="61398">MREGSYTLGVDVGDETVTAAVCRCAPDDRRARPLQLGPTTAARPAVAVLGPDGHLHPDDGPFPVPGHCAGHALRQVGAPAPIYLDSQPVQPADVVAALAAGAAEQALAQEGRPPAWTVLTVPPTWGGHRRELLSDALRDAGLERFSLESSAVTITRHHRGSDGLPADATLAVYDLGASTLDTAVVRTTAADTIETLGAPLAPLPWGGRDLDDAVVDLVRSCLSSEVAGDTVAAVGPPVEFRQNCVAAKEQLSRDTDTRLEVRSPGGPLSLRLVREDLDELIAGSVQASVGTVREAVAAAGLEVADLAAVVLAGGTAAVPLVAETLSAELGRPVVVDDEPALTAALGAAELAMDRVLAEEAEPGPTAALALGRPPRPRGGLRPPVPAGTRRPGGHRVGQRLLVVLGASLALVVGLTALLAAGWTGGPAQPSTGPAAAAAQPPDDLGAPAVDRAPGSPDALSPAAADRPQSTTASRAPRTSSSGTASAGRPAGSAAATGSGSAAATTSGAAAAAVQPGTASVAEVPTGPGAGSPPGTGAATASPRPSTPTSTAPAPTTASPPPPVVTTPPATQTSAPPVVESTPPPTPETSAPPVPTTPAVETTPAESGTPAASEPPSGAAPGTTA</sequence>
<name>I4EQ55_MODI5</name>
<reference evidence="6 7" key="1">
    <citation type="journal article" date="2012" name="J. Bacteriol.">
        <title>Genome Sequence of Radiation-Resistant Modestobacter marinus Strain BC501, a Representative Actinobacterium That Thrives on Calcareous Stone Surfaces.</title>
        <authorList>
            <person name="Normand P."/>
            <person name="Gury J."/>
            <person name="Pujic P."/>
            <person name="Chouaia B."/>
            <person name="Crotti E."/>
            <person name="Brusetti L."/>
            <person name="Daffonchio D."/>
            <person name="Vacherie B."/>
            <person name="Barbe V."/>
            <person name="Medigue C."/>
            <person name="Calteau A."/>
            <person name="Ghodhbane-Gtari F."/>
            <person name="Essoussi I."/>
            <person name="Nouioui I."/>
            <person name="Abbassi-Ghozzi I."/>
            <person name="Gtari M."/>
        </authorList>
    </citation>
    <scope>NUCLEOTIDE SEQUENCE [LARGE SCALE GENOMIC DNA]</scope>
    <source>
        <strain evidence="7">BC 501</strain>
    </source>
</reference>
<dbReference type="InterPro" id="IPR043129">
    <property type="entry name" value="ATPase_NBD"/>
</dbReference>
<dbReference type="PANTHER" id="PTHR42749:SF1">
    <property type="entry name" value="CELL SHAPE-DETERMINING PROTEIN MREB"/>
    <property type="match status" value="1"/>
</dbReference>
<keyword evidence="2" id="KW-0067">ATP-binding</keyword>
<accession>I4EQ55</accession>
<dbReference type="Gene3D" id="3.90.640.10">
    <property type="entry name" value="Actin, Chain A, domain 4"/>
    <property type="match status" value="1"/>
</dbReference>
<evidence type="ECO:0000256" key="1">
    <source>
        <dbReference type="ARBA" id="ARBA00022741"/>
    </source>
</evidence>
<feature type="region of interest" description="Disordered" evidence="4">
    <location>
        <begin position="425"/>
        <end position="500"/>
    </location>
</feature>